<evidence type="ECO:0000313" key="10">
    <source>
        <dbReference type="Proteomes" id="UP000261540"/>
    </source>
</evidence>
<dbReference type="GO" id="GO:0030042">
    <property type="term" value="P:actin filament depolymerization"/>
    <property type="evidence" value="ECO:0007669"/>
    <property type="project" value="TreeGrafter"/>
</dbReference>
<reference evidence="9" key="2">
    <citation type="submission" date="2025-09" db="UniProtKB">
        <authorList>
            <consortium name="Ensembl"/>
        </authorList>
    </citation>
    <scope>IDENTIFICATION</scope>
</reference>
<dbReference type="SUPFAM" id="SSF55753">
    <property type="entry name" value="Actin depolymerizing proteins"/>
    <property type="match status" value="1"/>
</dbReference>
<keyword evidence="4" id="KW-0677">Repeat</keyword>
<dbReference type="AlphaFoldDB" id="A0A3B3QHA3"/>
<evidence type="ECO:0000256" key="5">
    <source>
        <dbReference type="ARBA" id="ARBA00023203"/>
    </source>
</evidence>
<dbReference type="GO" id="GO:0010976">
    <property type="term" value="P:positive regulation of neuron projection development"/>
    <property type="evidence" value="ECO:0007669"/>
    <property type="project" value="TreeGrafter"/>
</dbReference>
<dbReference type="GO" id="GO:0051016">
    <property type="term" value="P:barbed-end actin filament capping"/>
    <property type="evidence" value="ECO:0007669"/>
    <property type="project" value="TreeGrafter"/>
</dbReference>
<evidence type="ECO:0000313" key="9">
    <source>
        <dbReference type="Ensembl" id="ENSPKIP00000004965.1"/>
    </source>
</evidence>
<keyword evidence="10" id="KW-1185">Reference proteome</keyword>
<dbReference type="Gene3D" id="3.40.20.10">
    <property type="entry name" value="Severin"/>
    <property type="match status" value="1"/>
</dbReference>
<dbReference type="STRING" id="1676925.ENSPKIP00000004965"/>
<evidence type="ECO:0000256" key="3">
    <source>
        <dbReference type="ARBA" id="ARBA00022490"/>
    </source>
</evidence>
<dbReference type="InterPro" id="IPR029006">
    <property type="entry name" value="ADF-H/Gelsolin-like_dom_sf"/>
</dbReference>
<evidence type="ECO:0000256" key="2">
    <source>
        <dbReference type="ARBA" id="ARBA00009557"/>
    </source>
</evidence>
<organism evidence="9 10">
    <name type="scientific">Paramormyrops kingsleyae</name>
    <dbReference type="NCBI Taxonomy" id="1676925"/>
    <lineage>
        <taxon>Eukaryota</taxon>
        <taxon>Metazoa</taxon>
        <taxon>Chordata</taxon>
        <taxon>Craniata</taxon>
        <taxon>Vertebrata</taxon>
        <taxon>Euteleostomi</taxon>
        <taxon>Actinopterygii</taxon>
        <taxon>Neopterygii</taxon>
        <taxon>Teleostei</taxon>
        <taxon>Osteoglossocephala</taxon>
        <taxon>Osteoglossomorpha</taxon>
        <taxon>Osteoglossiformes</taxon>
        <taxon>Mormyridae</taxon>
        <taxon>Paramormyrops</taxon>
    </lineage>
</organism>
<evidence type="ECO:0000256" key="7">
    <source>
        <dbReference type="ARBA" id="ARBA00040325"/>
    </source>
</evidence>
<reference evidence="9" key="1">
    <citation type="submission" date="2025-08" db="UniProtKB">
        <authorList>
            <consortium name="Ensembl"/>
        </authorList>
    </citation>
    <scope>IDENTIFICATION</scope>
</reference>
<dbReference type="GO" id="GO:0051015">
    <property type="term" value="F:actin filament binding"/>
    <property type="evidence" value="ECO:0007669"/>
    <property type="project" value="TreeGrafter"/>
</dbReference>
<proteinExistence type="inferred from homology"/>
<dbReference type="FunFam" id="3.40.20.10:FF:000007">
    <property type="entry name" value="Twinfilin-1 isoform 1"/>
    <property type="match status" value="1"/>
</dbReference>
<protein>
    <recommendedName>
        <fullName evidence="7">Twinfilin-1</fullName>
    </recommendedName>
</protein>
<evidence type="ECO:0000256" key="6">
    <source>
        <dbReference type="ARBA" id="ARBA00023212"/>
    </source>
</evidence>
<dbReference type="GO" id="GO:0010591">
    <property type="term" value="P:regulation of lamellipodium assembly"/>
    <property type="evidence" value="ECO:0007669"/>
    <property type="project" value="TreeGrafter"/>
</dbReference>
<dbReference type="GeneTree" id="ENSGT00530000063868"/>
<accession>A0A3B3QHA3</accession>
<dbReference type="Ensembl" id="ENSPKIT00000028957.1">
    <property type="protein sequence ID" value="ENSPKIP00000004965.1"/>
    <property type="gene ID" value="ENSPKIG00000021843.1"/>
</dbReference>
<dbReference type="Proteomes" id="UP000261540">
    <property type="component" value="Unplaced"/>
</dbReference>
<dbReference type="Pfam" id="PF00241">
    <property type="entry name" value="Cofilin_ADF"/>
    <property type="match status" value="1"/>
</dbReference>
<dbReference type="PANTHER" id="PTHR13759:SF8">
    <property type="entry name" value="TWINFILIN-1"/>
    <property type="match status" value="1"/>
</dbReference>
<evidence type="ECO:0000259" key="8">
    <source>
        <dbReference type="SMART" id="SM00102"/>
    </source>
</evidence>
<comment type="subcellular location">
    <subcellularLocation>
        <location evidence="1">Cytoplasm</location>
        <location evidence="1">Cytoskeleton</location>
    </subcellularLocation>
</comment>
<dbReference type="GO" id="GO:0005884">
    <property type="term" value="C:actin filament"/>
    <property type="evidence" value="ECO:0007669"/>
    <property type="project" value="TreeGrafter"/>
</dbReference>
<keyword evidence="5" id="KW-0009">Actin-binding</keyword>
<comment type="similarity">
    <text evidence="2">Belongs to the actin-binding proteins ADF family. Twinfilin subfamily.</text>
</comment>
<evidence type="ECO:0000256" key="4">
    <source>
        <dbReference type="ARBA" id="ARBA00022737"/>
    </source>
</evidence>
<dbReference type="PANTHER" id="PTHR13759">
    <property type="entry name" value="TWINFILIN"/>
    <property type="match status" value="1"/>
</dbReference>
<keyword evidence="6" id="KW-0206">Cytoskeleton</keyword>
<name>A0A3B3QHA3_9TELE</name>
<feature type="domain" description="ADF-H" evidence="8">
    <location>
        <begin position="4"/>
        <end position="127"/>
    </location>
</feature>
<dbReference type="GO" id="GO:0030016">
    <property type="term" value="C:myofibril"/>
    <property type="evidence" value="ECO:0007669"/>
    <property type="project" value="TreeGrafter"/>
</dbReference>
<dbReference type="InterPro" id="IPR002108">
    <property type="entry name" value="ADF-H"/>
</dbReference>
<keyword evidence="3" id="KW-0963">Cytoplasm</keyword>
<dbReference type="SMART" id="SM00102">
    <property type="entry name" value="ADF"/>
    <property type="match status" value="1"/>
</dbReference>
<evidence type="ECO:0000256" key="1">
    <source>
        <dbReference type="ARBA" id="ARBA00004245"/>
    </source>
</evidence>
<sequence length="134" mass="15628">YPVQCCAFTYLYLADPFSDIQHPWNFPNERIKLSDATPTELKDLPKRIPKDSARYHFFLYKHSHAGSYLESTVFIYSMPGYTCSVRERMLYSSCKSPLLDTVEKNLNIQIAKKVNNGVHHIYINMVRCFTVILL</sequence>
<dbReference type="GO" id="GO:0003785">
    <property type="term" value="F:actin monomer binding"/>
    <property type="evidence" value="ECO:0007669"/>
    <property type="project" value="TreeGrafter"/>
</dbReference>
<dbReference type="InterPro" id="IPR028458">
    <property type="entry name" value="Twinfilin"/>
</dbReference>